<dbReference type="EMBL" id="LN679103">
    <property type="protein sequence ID" value="CEL59594.1"/>
    <property type="molecule type" value="Genomic_DNA"/>
</dbReference>
<evidence type="ECO:0000313" key="10">
    <source>
        <dbReference type="EMBL" id="CEL59594.1"/>
    </source>
</evidence>
<evidence type="ECO:0000256" key="4">
    <source>
        <dbReference type="ARBA" id="ARBA00022670"/>
    </source>
</evidence>
<dbReference type="CDD" id="cd02662">
    <property type="entry name" value="Peptidase_C19F"/>
    <property type="match status" value="1"/>
</dbReference>
<dbReference type="Proteomes" id="UP000059188">
    <property type="component" value="Unassembled WGS sequence"/>
</dbReference>
<evidence type="ECO:0000256" key="3">
    <source>
        <dbReference type="ARBA" id="ARBA00012759"/>
    </source>
</evidence>
<dbReference type="GO" id="GO:0005829">
    <property type="term" value="C:cytosol"/>
    <property type="evidence" value="ECO:0007669"/>
    <property type="project" value="TreeGrafter"/>
</dbReference>
<evidence type="ECO:0000256" key="1">
    <source>
        <dbReference type="ARBA" id="ARBA00000707"/>
    </source>
</evidence>
<dbReference type="OrthoDB" id="2020758at2759"/>
<sequence>MVNLGAIGKGSGRKNKGIRRRADLTQDSQSSLVSKGCYPGLVNISGTYCFFNSTVQAFASLKSLQPQIEEIYKNAEDWDVPTPVLDALRKVLVDLNTPHRRPSSFRPSEVIKALSGSDSGKRSALFSSREHQDAQELFQLLSSVVRDEAGSVLQERLRERGLGGLSALGTLETSDSDVSTRNVFDGLMAQRRSCVDCGYTEAVRHFAFDNVSLSVPPLSGTSLVQCLQDYTRLEILEDCLCSMCSMKATHNRLLGEIQRQQANAAISGEKPKATTSRKKRERETRKLEELVRKAITDRKVEDEIKGLKMEKVYSKHSTKQVMIARLPPVLALHLQRSAFFGRAVKNPCRVTFPEYLDIAPFTTSGQLSTSPTMPISQSTTPVATPIDGKSFIFPKAGLPNGTTHLGPNSQLFPPKSPVGGGSTIMYRLAAVVCHYGAHSYGHYVTFRRVPGDRWIRASDADVAEVSLREVLSETVGTFMLYYERVEDEKSETNAEPYESYEGQHSIGLGSTHTTSVVLPIGSNVDQAYRTPRSVIRPRVLRSVSIMSNSRSITRANSIAPDIPEVDEPPTTRPRTDMPQRPRTPSQTQSLRTQKSPPVSPPRQPRDYSPRPLTHTQVPVALSS</sequence>
<dbReference type="InterPro" id="IPR038765">
    <property type="entry name" value="Papain-like_cys_pep_sf"/>
</dbReference>
<evidence type="ECO:0000256" key="5">
    <source>
        <dbReference type="ARBA" id="ARBA00022786"/>
    </source>
</evidence>
<dbReference type="GO" id="GO:0004843">
    <property type="term" value="F:cysteine-type deubiquitinase activity"/>
    <property type="evidence" value="ECO:0007669"/>
    <property type="project" value="UniProtKB-EC"/>
</dbReference>
<proteinExistence type="inferred from homology"/>
<dbReference type="EC" id="3.4.19.12" evidence="3"/>
<dbReference type="GO" id="GO:0016579">
    <property type="term" value="P:protein deubiquitination"/>
    <property type="evidence" value="ECO:0007669"/>
    <property type="project" value="InterPro"/>
</dbReference>
<dbReference type="GO" id="GO:0005634">
    <property type="term" value="C:nucleus"/>
    <property type="evidence" value="ECO:0007669"/>
    <property type="project" value="TreeGrafter"/>
</dbReference>
<dbReference type="PANTHER" id="PTHR24006">
    <property type="entry name" value="UBIQUITIN CARBOXYL-TERMINAL HYDROLASE"/>
    <property type="match status" value="1"/>
</dbReference>
<evidence type="ECO:0000256" key="7">
    <source>
        <dbReference type="ARBA" id="ARBA00022807"/>
    </source>
</evidence>
<dbReference type="STRING" id="1108050.A0A0B7FRW0"/>
<evidence type="ECO:0000313" key="11">
    <source>
        <dbReference type="Proteomes" id="UP000059188"/>
    </source>
</evidence>
<dbReference type="InterPro" id="IPR050164">
    <property type="entry name" value="Peptidase_C19"/>
</dbReference>
<evidence type="ECO:0000256" key="2">
    <source>
        <dbReference type="ARBA" id="ARBA00009085"/>
    </source>
</evidence>
<dbReference type="InterPro" id="IPR018200">
    <property type="entry name" value="USP_CS"/>
</dbReference>
<feature type="region of interest" description="Disordered" evidence="8">
    <location>
        <begin position="1"/>
        <end position="25"/>
    </location>
</feature>
<comment type="similarity">
    <text evidence="2">Belongs to the peptidase C19 family.</text>
</comment>
<dbReference type="SUPFAM" id="SSF54001">
    <property type="entry name" value="Cysteine proteinases"/>
    <property type="match status" value="1"/>
</dbReference>
<dbReference type="Pfam" id="PF00443">
    <property type="entry name" value="UCH"/>
    <property type="match status" value="1"/>
</dbReference>
<dbReference type="PROSITE" id="PS50235">
    <property type="entry name" value="USP_3"/>
    <property type="match status" value="1"/>
</dbReference>
<keyword evidence="7" id="KW-0788">Thiol protease</keyword>
<dbReference type="InterPro" id="IPR028889">
    <property type="entry name" value="USP"/>
</dbReference>
<comment type="catalytic activity">
    <reaction evidence="1">
        <text>Thiol-dependent hydrolysis of ester, thioester, amide, peptide and isopeptide bonds formed by the C-terminal Gly of ubiquitin (a 76-residue protein attached to proteins as an intracellular targeting signal).</text>
        <dbReference type="EC" id="3.4.19.12"/>
    </reaction>
</comment>
<feature type="compositionally biased region" description="Polar residues" evidence="8">
    <location>
        <begin position="613"/>
        <end position="623"/>
    </location>
</feature>
<dbReference type="Gene3D" id="3.90.70.10">
    <property type="entry name" value="Cysteine proteinases"/>
    <property type="match status" value="1"/>
</dbReference>
<organism evidence="10 11">
    <name type="scientific">Thanatephorus cucumeris (strain AG1-IB / isolate 7/3/14)</name>
    <name type="common">Lettuce bottom rot fungus</name>
    <name type="synonym">Rhizoctonia solani</name>
    <dbReference type="NCBI Taxonomy" id="1108050"/>
    <lineage>
        <taxon>Eukaryota</taxon>
        <taxon>Fungi</taxon>
        <taxon>Dikarya</taxon>
        <taxon>Basidiomycota</taxon>
        <taxon>Agaricomycotina</taxon>
        <taxon>Agaricomycetes</taxon>
        <taxon>Cantharellales</taxon>
        <taxon>Ceratobasidiaceae</taxon>
        <taxon>Rhizoctonia</taxon>
        <taxon>Rhizoctonia solani AG-1</taxon>
    </lineage>
</organism>
<feature type="compositionally biased region" description="Polar residues" evidence="8">
    <location>
        <begin position="582"/>
        <end position="596"/>
    </location>
</feature>
<name>A0A0B7FRW0_THACB</name>
<keyword evidence="6" id="KW-0378">Hydrolase</keyword>
<dbReference type="InterPro" id="IPR001394">
    <property type="entry name" value="Peptidase_C19_UCH"/>
</dbReference>
<evidence type="ECO:0000256" key="8">
    <source>
        <dbReference type="SAM" id="MobiDB-lite"/>
    </source>
</evidence>
<dbReference type="PROSITE" id="PS00973">
    <property type="entry name" value="USP_2"/>
    <property type="match status" value="1"/>
</dbReference>
<dbReference type="GO" id="GO:0006508">
    <property type="term" value="P:proteolysis"/>
    <property type="evidence" value="ECO:0007669"/>
    <property type="project" value="UniProtKB-KW"/>
</dbReference>
<feature type="domain" description="USP" evidence="9">
    <location>
        <begin position="39"/>
        <end position="485"/>
    </location>
</feature>
<evidence type="ECO:0000259" key="9">
    <source>
        <dbReference type="PROSITE" id="PS50235"/>
    </source>
</evidence>
<protein>
    <recommendedName>
        <fullName evidence="3">ubiquitinyl hydrolase 1</fullName>
        <ecNumber evidence="3">3.4.19.12</ecNumber>
    </recommendedName>
</protein>
<keyword evidence="11" id="KW-1185">Reference proteome</keyword>
<accession>A0A0B7FRW0</accession>
<gene>
    <name evidence="10" type="ORF">RSOLAG1IB_03527</name>
</gene>
<feature type="region of interest" description="Disordered" evidence="8">
    <location>
        <begin position="264"/>
        <end position="283"/>
    </location>
</feature>
<dbReference type="AlphaFoldDB" id="A0A0B7FRW0"/>
<keyword evidence="5" id="KW-0833">Ubl conjugation pathway</keyword>
<dbReference type="PANTHER" id="PTHR24006:SF888">
    <property type="entry name" value="UBIQUITIN CARBOXYL-TERMINAL HYDROLASE 30"/>
    <property type="match status" value="1"/>
</dbReference>
<reference evidence="10 11" key="1">
    <citation type="submission" date="2014-11" db="EMBL/GenBank/DDBJ databases">
        <authorList>
            <person name="Wibberg Daniel"/>
        </authorList>
    </citation>
    <scope>NUCLEOTIDE SEQUENCE [LARGE SCALE GENOMIC DNA]</scope>
    <source>
        <strain evidence="10">Rhizoctonia solani AG1-IB 7/3/14</strain>
    </source>
</reference>
<keyword evidence="4" id="KW-0645">Protease</keyword>
<feature type="region of interest" description="Disordered" evidence="8">
    <location>
        <begin position="551"/>
        <end position="623"/>
    </location>
</feature>
<evidence type="ECO:0000256" key="6">
    <source>
        <dbReference type="ARBA" id="ARBA00022801"/>
    </source>
</evidence>